<dbReference type="Gene3D" id="3.30.930.10">
    <property type="entry name" value="Bira Bifunctional Protein, Domain 2"/>
    <property type="match status" value="1"/>
</dbReference>
<dbReference type="GO" id="GO:0017101">
    <property type="term" value="C:aminoacyl-tRNA synthetase multienzyme complex"/>
    <property type="evidence" value="ECO:0007669"/>
    <property type="project" value="TreeGrafter"/>
</dbReference>
<dbReference type="GO" id="GO:0003723">
    <property type="term" value="F:RNA binding"/>
    <property type="evidence" value="ECO:0007669"/>
    <property type="project" value="TreeGrafter"/>
</dbReference>
<keyword evidence="4" id="KW-0963">Cytoplasm</keyword>
<keyword evidence="6" id="KW-0547">Nucleotide-binding</keyword>
<dbReference type="InterPro" id="IPR004523">
    <property type="entry name" value="Asp-tRNA_synthase_2"/>
</dbReference>
<dbReference type="PANTHER" id="PTHR43450:SF1">
    <property type="entry name" value="ASPARTATE--TRNA LIGASE, CYTOPLASMIC"/>
    <property type="match status" value="1"/>
</dbReference>
<dbReference type="NCBIfam" id="TIGR00458">
    <property type="entry name" value="aspS_nondisc"/>
    <property type="match status" value="1"/>
</dbReference>
<feature type="compositionally biased region" description="Basic and acidic residues" evidence="12">
    <location>
        <begin position="52"/>
        <end position="77"/>
    </location>
</feature>
<evidence type="ECO:0000259" key="13">
    <source>
        <dbReference type="PROSITE" id="PS50862"/>
    </source>
</evidence>
<dbReference type="InterPro" id="IPR045864">
    <property type="entry name" value="aa-tRNA-synth_II/BPL/LPL"/>
</dbReference>
<evidence type="ECO:0000256" key="10">
    <source>
        <dbReference type="ARBA" id="ARBA00033155"/>
    </source>
</evidence>
<proteinExistence type="inferred from homology"/>
<dbReference type="InterPro" id="IPR012340">
    <property type="entry name" value="NA-bd_OB-fold"/>
</dbReference>
<sequence length="576" mass="63599">MSLWWDDRSLTAAAAPAAMASKPDQPVAEASSPSASGATPPVSQEDLPVSKNADKRAAAKAEKQNKKADKLASRQKAEVPTQSDPSDPLHEKYGDPPRIQSRAVTGRKWTNIISLTPALADQAVLVRGNINAVRGKGNNAFIVLRQGTATAQAILFKDDKTVSKPMVKYASALSRESVVEVEAIVRKVDTKVEACTQSEVELKVIGIHCISRAGPLPFAPADAARSQAELDASEGPDGEGFVGVAQDTRLDNRTLDLRTPANQAIFRVQSAVSQLFRELLLSEGFQEIHTPKLQGGSSEGGAAVFTLQYFGQPGCLAQSPQLFKQMAIMGGMDRVFEVGPVFRAENSMTHRHMTEFTGLDFEMTIHEHYFEVLDVIERLFTYMFDGLHKRWASDLEAIGKQYPFEPFRWLPSGSPHVLRLDFEEAIKILQDNGFPEAQPLEDLSTELERELGKIIKKQHNTDFYIIQRFPMGVRPFYTMPDPEDPKWSNSFDVFMRGEEIISGAQRVHDPELLAEQATKLGVPVESIQSYVDSFKYGAHPHGGAGVGLERVVMLFCGLNNIRKTSLFPRDPKRLAP</sequence>
<evidence type="ECO:0000313" key="15">
    <source>
        <dbReference type="Proteomes" id="UP001438707"/>
    </source>
</evidence>
<dbReference type="SUPFAM" id="SSF50249">
    <property type="entry name" value="Nucleic acid-binding proteins"/>
    <property type="match status" value="1"/>
</dbReference>
<dbReference type="EC" id="6.1.1.12" evidence="3"/>
<dbReference type="AlphaFoldDB" id="A0AAW1SCH7"/>
<dbReference type="Pfam" id="PF01336">
    <property type="entry name" value="tRNA_anti-codon"/>
    <property type="match status" value="1"/>
</dbReference>
<keyword evidence="9" id="KW-0030">Aminoacyl-tRNA synthetase</keyword>
<dbReference type="HAMAP" id="MF_02075">
    <property type="entry name" value="Asp_tRNA_synth_type2"/>
    <property type="match status" value="1"/>
</dbReference>
<evidence type="ECO:0000313" key="14">
    <source>
        <dbReference type="EMBL" id="KAK9843358.1"/>
    </source>
</evidence>
<evidence type="ECO:0000256" key="6">
    <source>
        <dbReference type="ARBA" id="ARBA00022741"/>
    </source>
</evidence>
<dbReference type="PRINTS" id="PR01042">
    <property type="entry name" value="TRNASYNTHASP"/>
</dbReference>
<evidence type="ECO:0000256" key="2">
    <source>
        <dbReference type="ARBA" id="ARBA00005312"/>
    </source>
</evidence>
<dbReference type="GO" id="GO:0005829">
    <property type="term" value="C:cytosol"/>
    <property type="evidence" value="ECO:0007669"/>
    <property type="project" value="TreeGrafter"/>
</dbReference>
<comment type="catalytic activity">
    <reaction evidence="11">
        <text>tRNA(Asp) + L-aspartate + ATP = L-aspartyl-tRNA(Asp) + AMP + diphosphate</text>
        <dbReference type="Rhea" id="RHEA:19649"/>
        <dbReference type="Rhea" id="RHEA-COMP:9660"/>
        <dbReference type="Rhea" id="RHEA-COMP:9678"/>
        <dbReference type="ChEBI" id="CHEBI:29991"/>
        <dbReference type="ChEBI" id="CHEBI:30616"/>
        <dbReference type="ChEBI" id="CHEBI:33019"/>
        <dbReference type="ChEBI" id="CHEBI:78442"/>
        <dbReference type="ChEBI" id="CHEBI:78516"/>
        <dbReference type="ChEBI" id="CHEBI:456215"/>
        <dbReference type="EC" id="6.1.1.12"/>
    </reaction>
</comment>
<dbReference type="GO" id="GO:0004815">
    <property type="term" value="F:aspartate-tRNA ligase activity"/>
    <property type="evidence" value="ECO:0007669"/>
    <property type="project" value="UniProtKB-EC"/>
</dbReference>
<feature type="domain" description="Aminoacyl-transfer RNA synthetases class-II family profile" evidence="13">
    <location>
        <begin position="266"/>
        <end position="568"/>
    </location>
</feature>
<dbReference type="InterPro" id="IPR006195">
    <property type="entry name" value="aa-tRNA-synth_II"/>
</dbReference>
<evidence type="ECO:0000256" key="5">
    <source>
        <dbReference type="ARBA" id="ARBA00022598"/>
    </source>
</evidence>
<keyword evidence="15" id="KW-1185">Reference proteome</keyword>
<dbReference type="InterPro" id="IPR002312">
    <property type="entry name" value="Asp/Asn-tRNA-synth_IIb"/>
</dbReference>
<dbReference type="CDD" id="cd00776">
    <property type="entry name" value="AsxRS_core"/>
    <property type="match status" value="1"/>
</dbReference>
<comment type="subcellular location">
    <subcellularLocation>
        <location evidence="1">Cytoplasm</location>
    </subcellularLocation>
</comment>
<evidence type="ECO:0000256" key="4">
    <source>
        <dbReference type="ARBA" id="ARBA00022490"/>
    </source>
</evidence>
<dbReference type="GO" id="GO:0005524">
    <property type="term" value="F:ATP binding"/>
    <property type="evidence" value="ECO:0007669"/>
    <property type="project" value="UniProtKB-KW"/>
</dbReference>
<keyword evidence="8" id="KW-0648">Protein biosynthesis</keyword>
<organism evidence="14 15">
    <name type="scientific">Apatococcus lobatus</name>
    <dbReference type="NCBI Taxonomy" id="904363"/>
    <lineage>
        <taxon>Eukaryota</taxon>
        <taxon>Viridiplantae</taxon>
        <taxon>Chlorophyta</taxon>
        <taxon>core chlorophytes</taxon>
        <taxon>Trebouxiophyceae</taxon>
        <taxon>Chlorellales</taxon>
        <taxon>Chlorellaceae</taxon>
        <taxon>Apatococcus</taxon>
    </lineage>
</organism>
<evidence type="ECO:0000256" key="1">
    <source>
        <dbReference type="ARBA" id="ARBA00004496"/>
    </source>
</evidence>
<comment type="similarity">
    <text evidence="2">Belongs to the class-II aminoacyl-tRNA synthetase family. Type 2 subfamily.</text>
</comment>
<feature type="region of interest" description="Disordered" evidence="12">
    <location>
        <begin position="13"/>
        <end position="101"/>
    </location>
</feature>
<dbReference type="Pfam" id="PF00152">
    <property type="entry name" value="tRNA-synt_2"/>
    <property type="match status" value="1"/>
</dbReference>
<evidence type="ECO:0000256" key="11">
    <source>
        <dbReference type="ARBA" id="ARBA00047904"/>
    </source>
</evidence>
<feature type="compositionally biased region" description="Low complexity" evidence="12">
    <location>
        <begin position="13"/>
        <end position="43"/>
    </location>
</feature>
<protein>
    <recommendedName>
        <fullName evidence="3">aspartate--tRNA ligase</fullName>
        <ecNumber evidence="3">6.1.1.12</ecNumber>
    </recommendedName>
    <alternativeName>
        <fullName evidence="10">Aspartyl-tRNA synthetase</fullName>
    </alternativeName>
</protein>
<dbReference type="FunFam" id="3.30.930.10:FF:000013">
    <property type="entry name" value="Aspartate--tRNA ligase, cytoplasmic"/>
    <property type="match status" value="1"/>
</dbReference>
<accession>A0AAW1SCH7</accession>
<dbReference type="Gene3D" id="2.40.50.140">
    <property type="entry name" value="Nucleic acid-binding proteins"/>
    <property type="match status" value="1"/>
</dbReference>
<dbReference type="PROSITE" id="PS50862">
    <property type="entry name" value="AA_TRNA_LIGASE_II"/>
    <property type="match status" value="1"/>
</dbReference>
<comment type="caution">
    <text evidence="14">The sequence shown here is derived from an EMBL/GenBank/DDBJ whole genome shotgun (WGS) entry which is preliminary data.</text>
</comment>
<dbReference type="SUPFAM" id="SSF55681">
    <property type="entry name" value="Class II aaRS and biotin synthetases"/>
    <property type="match status" value="1"/>
</dbReference>
<evidence type="ECO:0000256" key="8">
    <source>
        <dbReference type="ARBA" id="ARBA00022917"/>
    </source>
</evidence>
<evidence type="ECO:0000256" key="3">
    <source>
        <dbReference type="ARBA" id="ARBA00012841"/>
    </source>
</evidence>
<gene>
    <name evidence="14" type="ORF">WJX74_010860</name>
</gene>
<evidence type="ECO:0000256" key="9">
    <source>
        <dbReference type="ARBA" id="ARBA00023146"/>
    </source>
</evidence>
<dbReference type="CDD" id="cd04320">
    <property type="entry name" value="AspRS_cyto_N"/>
    <property type="match status" value="1"/>
</dbReference>
<dbReference type="PANTHER" id="PTHR43450">
    <property type="entry name" value="ASPARTYL-TRNA SYNTHETASE"/>
    <property type="match status" value="1"/>
</dbReference>
<evidence type="ECO:0000256" key="7">
    <source>
        <dbReference type="ARBA" id="ARBA00022840"/>
    </source>
</evidence>
<name>A0AAW1SCH7_9CHLO</name>
<dbReference type="InterPro" id="IPR004364">
    <property type="entry name" value="Aa-tRNA-synt_II"/>
</dbReference>
<reference evidence="14 15" key="1">
    <citation type="journal article" date="2024" name="Nat. Commun.">
        <title>Phylogenomics reveals the evolutionary origins of lichenization in chlorophyte algae.</title>
        <authorList>
            <person name="Puginier C."/>
            <person name="Libourel C."/>
            <person name="Otte J."/>
            <person name="Skaloud P."/>
            <person name="Haon M."/>
            <person name="Grisel S."/>
            <person name="Petersen M."/>
            <person name="Berrin J.G."/>
            <person name="Delaux P.M."/>
            <person name="Dal Grande F."/>
            <person name="Keller J."/>
        </authorList>
    </citation>
    <scope>NUCLEOTIDE SEQUENCE [LARGE SCALE GENOMIC DNA]</scope>
    <source>
        <strain evidence="14 15">SAG 2145</strain>
    </source>
</reference>
<keyword evidence="7" id="KW-0067">ATP-binding</keyword>
<dbReference type="InterPro" id="IPR004365">
    <property type="entry name" value="NA-bd_OB_tRNA"/>
</dbReference>
<evidence type="ECO:0000256" key="12">
    <source>
        <dbReference type="SAM" id="MobiDB-lite"/>
    </source>
</evidence>
<dbReference type="NCBIfam" id="NF003483">
    <property type="entry name" value="PRK05159.1"/>
    <property type="match status" value="1"/>
</dbReference>
<dbReference type="GO" id="GO:0006422">
    <property type="term" value="P:aspartyl-tRNA aminoacylation"/>
    <property type="evidence" value="ECO:0007669"/>
    <property type="project" value="InterPro"/>
</dbReference>
<dbReference type="Proteomes" id="UP001438707">
    <property type="component" value="Unassembled WGS sequence"/>
</dbReference>
<keyword evidence="5" id="KW-0436">Ligase</keyword>
<dbReference type="EMBL" id="JALJOS010000002">
    <property type="protein sequence ID" value="KAK9843358.1"/>
    <property type="molecule type" value="Genomic_DNA"/>
</dbReference>